<feature type="domain" description="Nucleoplasmin-like" evidence="2">
    <location>
        <begin position="7"/>
        <end position="101"/>
    </location>
</feature>
<evidence type="ECO:0000259" key="2">
    <source>
        <dbReference type="Pfam" id="PF17800"/>
    </source>
</evidence>
<organism evidence="3 4">
    <name type="scientific">Tritrichomonas musculus</name>
    <dbReference type="NCBI Taxonomy" id="1915356"/>
    <lineage>
        <taxon>Eukaryota</taxon>
        <taxon>Metamonada</taxon>
        <taxon>Parabasalia</taxon>
        <taxon>Tritrichomonadida</taxon>
        <taxon>Tritrichomonadidae</taxon>
        <taxon>Tritrichomonas</taxon>
    </lineage>
</organism>
<sequence>MSSNSCWSTIVQPGVPCKVTFPSGSILNITGFSLDIDSKQLLTASGKIILNMSVNGAKPVTVMSFIVGRYDSSVVNILLGKNESATLTSSGANFPVRVSGCLVNYKPGQKAPAAADTKVSSTAASKVSSTAAKKTPAASAKKTPAPSKNPSAATKNPSTKTPAAVKKAPTAAKKATPTSPTKKPAASKKPTTQKK</sequence>
<evidence type="ECO:0000256" key="1">
    <source>
        <dbReference type="SAM" id="MobiDB-lite"/>
    </source>
</evidence>
<dbReference type="Pfam" id="PF17800">
    <property type="entry name" value="NPL"/>
    <property type="match status" value="1"/>
</dbReference>
<name>A0ABR2HG62_9EUKA</name>
<reference evidence="3 4" key="1">
    <citation type="submission" date="2024-04" db="EMBL/GenBank/DDBJ databases">
        <title>Tritrichomonas musculus Genome.</title>
        <authorList>
            <person name="Alves-Ferreira E."/>
            <person name="Grigg M."/>
            <person name="Lorenzi H."/>
            <person name="Galac M."/>
        </authorList>
    </citation>
    <scope>NUCLEOTIDE SEQUENCE [LARGE SCALE GENOMIC DNA]</scope>
    <source>
        <strain evidence="3 4">EAF2021</strain>
    </source>
</reference>
<protein>
    <recommendedName>
        <fullName evidence="2">Nucleoplasmin-like domain-containing protein</fullName>
    </recommendedName>
</protein>
<comment type="caution">
    <text evidence="3">The sequence shown here is derived from an EMBL/GenBank/DDBJ whole genome shotgun (WGS) entry which is preliminary data.</text>
</comment>
<dbReference type="Proteomes" id="UP001470230">
    <property type="component" value="Unassembled WGS sequence"/>
</dbReference>
<gene>
    <name evidence="3" type="ORF">M9Y10_020089</name>
</gene>
<feature type="compositionally biased region" description="Low complexity" evidence="1">
    <location>
        <begin position="117"/>
        <end position="195"/>
    </location>
</feature>
<accession>A0ABR2HG62</accession>
<feature type="region of interest" description="Disordered" evidence="1">
    <location>
        <begin position="112"/>
        <end position="195"/>
    </location>
</feature>
<dbReference type="InterPro" id="IPR041232">
    <property type="entry name" value="NPL"/>
</dbReference>
<evidence type="ECO:0000313" key="4">
    <source>
        <dbReference type="Proteomes" id="UP001470230"/>
    </source>
</evidence>
<keyword evidence="4" id="KW-1185">Reference proteome</keyword>
<evidence type="ECO:0000313" key="3">
    <source>
        <dbReference type="EMBL" id="KAK8846088.1"/>
    </source>
</evidence>
<dbReference type="EMBL" id="JAPFFF010000029">
    <property type="protein sequence ID" value="KAK8846088.1"/>
    <property type="molecule type" value="Genomic_DNA"/>
</dbReference>
<proteinExistence type="predicted"/>